<evidence type="ECO:0008006" key="6">
    <source>
        <dbReference type="Google" id="ProtNLM"/>
    </source>
</evidence>
<proteinExistence type="inferred from homology"/>
<dbReference type="Pfam" id="PF00106">
    <property type="entry name" value="adh_short"/>
    <property type="match status" value="1"/>
</dbReference>
<dbReference type="PANTHER" id="PTHR42901:SF1">
    <property type="entry name" value="ALCOHOL DEHYDROGENASE"/>
    <property type="match status" value="1"/>
</dbReference>
<name>A0A1M5H337_9BACT</name>
<dbReference type="AlphaFoldDB" id="A0A1M5H337"/>
<reference evidence="5" key="1">
    <citation type="submission" date="2016-11" db="EMBL/GenBank/DDBJ databases">
        <authorList>
            <person name="Varghese N."/>
            <person name="Submissions S."/>
        </authorList>
    </citation>
    <scope>NUCLEOTIDE SEQUENCE [LARGE SCALE GENOMIC DNA]</scope>
    <source>
        <strain evidence="5">DSM 27370</strain>
    </source>
</reference>
<dbReference type="Gene3D" id="3.40.50.720">
    <property type="entry name" value="NAD(P)-binding Rossmann-like Domain"/>
    <property type="match status" value="1"/>
</dbReference>
<evidence type="ECO:0000256" key="2">
    <source>
        <dbReference type="ARBA" id="ARBA00023002"/>
    </source>
</evidence>
<dbReference type="RefSeq" id="WP_062183209.1">
    <property type="nucleotide sequence ID" value="NZ_BBXL01000020.1"/>
</dbReference>
<dbReference type="FunFam" id="3.40.50.720:FF:000047">
    <property type="entry name" value="NADP-dependent L-serine/L-allo-threonine dehydrogenase"/>
    <property type="match status" value="1"/>
</dbReference>
<dbReference type="GO" id="GO:0016616">
    <property type="term" value="F:oxidoreductase activity, acting on the CH-OH group of donors, NAD or NADP as acceptor"/>
    <property type="evidence" value="ECO:0007669"/>
    <property type="project" value="UniProtKB-ARBA"/>
</dbReference>
<dbReference type="PRINTS" id="PR00080">
    <property type="entry name" value="SDRFAMILY"/>
</dbReference>
<dbReference type="PRINTS" id="PR00081">
    <property type="entry name" value="GDHRDH"/>
</dbReference>
<evidence type="ECO:0000313" key="4">
    <source>
        <dbReference type="EMBL" id="SHG10315.1"/>
    </source>
</evidence>
<dbReference type="Proteomes" id="UP000184480">
    <property type="component" value="Unassembled WGS sequence"/>
</dbReference>
<accession>A0A1M5H337</accession>
<dbReference type="STRING" id="1346286.SAMN05444362_11568"/>
<organism evidence="4 5">
    <name type="scientific">Dysgonomonas macrotermitis</name>
    <dbReference type="NCBI Taxonomy" id="1346286"/>
    <lineage>
        <taxon>Bacteria</taxon>
        <taxon>Pseudomonadati</taxon>
        <taxon>Bacteroidota</taxon>
        <taxon>Bacteroidia</taxon>
        <taxon>Bacteroidales</taxon>
        <taxon>Dysgonomonadaceae</taxon>
        <taxon>Dysgonomonas</taxon>
    </lineage>
</organism>
<keyword evidence="2" id="KW-0560">Oxidoreductase</keyword>
<evidence type="ECO:0000256" key="3">
    <source>
        <dbReference type="RuleBase" id="RU000363"/>
    </source>
</evidence>
<dbReference type="OrthoDB" id="9775296at2"/>
<keyword evidence="5" id="KW-1185">Reference proteome</keyword>
<dbReference type="CDD" id="cd05346">
    <property type="entry name" value="SDR_c5"/>
    <property type="match status" value="1"/>
</dbReference>
<dbReference type="InterPro" id="IPR020904">
    <property type="entry name" value="Sc_DH/Rdtase_CS"/>
</dbReference>
<dbReference type="EMBL" id="FQUC01000015">
    <property type="protein sequence ID" value="SHG10315.1"/>
    <property type="molecule type" value="Genomic_DNA"/>
</dbReference>
<evidence type="ECO:0000313" key="5">
    <source>
        <dbReference type="Proteomes" id="UP000184480"/>
    </source>
</evidence>
<dbReference type="InterPro" id="IPR036291">
    <property type="entry name" value="NAD(P)-bd_dom_sf"/>
</dbReference>
<comment type="similarity">
    <text evidence="1 3">Belongs to the short-chain dehydrogenases/reductases (SDR) family.</text>
</comment>
<evidence type="ECO:0000256" key="1">
    <source>
        <dbReference type="ARBA" id="ARBA00006484"/>
    </source>
</evidence>
<protein>
    <recommendedName>
        <fullName evidence="6">NADP-dependent 3-hydroxy acid dehydrogenase YdfG</fullName>
    </recommendedName>
</protein>
<gene>
    <name evidence="4" type="ORF">SAMN05444362_11568</name>
</gene>
<dbReference type="PROSITE" id="PS00061">
    <property type="entry name" value="ADH_SHORT"/>
    <property type="match status" value="1"/>
</dbReference>
<sequence>MKKIALITGATAGIGKATAERLAKEGFNLIITGRRQRELDELQTSLQAQYGIDIWALCFDVRKYDEVEKNLGSLPQRWKDVDVLVNNAGLAVGLNPIHTGVVDDWERMIDTNIKGLLYVTRTIAPRMVERKSGHIINLASIAGKEVYANGNVYCATKHAVDALSKGMRIDLLPYGIKVTQICPGAVETEFSVVRFKGDKSRADQVYAGFAPLAAEDIAEAICFAVSAPDHVNIQDMLIMPKAQASGTIFHKE</sequence>
<dbReference type="SUPFAM" id="SSF51735">
    <property type="entry name" value="NAD(P)-binding Rossmann-fold domains"/>
    <property type="match status" value="1"/>
</dbReference>
<dbReference type="PANTHER" id="PTHR42901">
    <property type="entry name" value="ALCOHOL DEHYDROGENASE"/>
    <property type="match status" value="1"/>
</dbReference>
<dbReference type="InterPro" id="IPR002347">
    <property type="entry name" value="SDR_fam"/>
</dbReference>